<feature type="compositionally biased region" description="Basic and acidic residues" evidence="1">
    <location>
        <begin position="65"/>
        <end position="74"/>
    </location>
</feature>
<organism evidence="2">
    <name type="scientific">Pseudarthrobacter sulfonivorans</name>
    <dbReference type="NCBI Taxonomy" id="121292"/>
    <lineage>
        <taxon>Bacteria</taxon>
        <taxon>Bacillati</taxon>
        <taxon>Actinomycetota</taxon>
        <taxon>Actinomycetes</taxon>
        <taxon>Micrococcales</taxon>
        <taxon>Micrococcaceae</taxon>
        <taxon>Pseudarthrobacter</taxon>
    </lineage>
</organism>
<gene>
    <name evidence="2" type="ORF">AU252_10370</name>
</gene>
<proteinExistence type="predicted"/>
<dbReference type="EMBL" id="CP013747">
    <property type="protein sequence ID" value="ALV41503.1"/>
    <property type="molecule type" value="Genomic_DNA"/>
</dbReference>
<feature type="region of interest" description="Disordered" evidence="1">
    <location>
        <begin position="51"/>
        <end position="74"/>
    </location>
</feature>
<evidence type="ECO:0000313" key="2">
    <source>
        <dbReference type="EMBL" id="ALV41503.1"/>
    </source>
</evidence>
<accession>A0A0U3NXD9</accession>
<dbReference type="AlphaFoldDB" id="A0A0U3NXD9"/>
<reference evidence="2 3" key="1">
    <citation type="submission" date="2015-12" db="EMBL/GenBank/DDBJ databases">
        <authorList>
            <person name="Shamseldin A."/>
            <person name="Moawad H."/>
            <person name="Abd El-Rahim W.M."/>
            <person name="Sadowsky M.J."/>
        </authorList>
    </citation>
    <scope>NUCLEOTIDE SEQUENCE [LARGE SCALE GENOMIC DNA]</scope>
    <source>
        <strain evidence="2 3">Ar51</strain>
    </source>
</reference>
<dbReference type="KEGG" id="psul:AU252_10370"/>
<dbReference type="Proteomes" id="UP000065151">
    <property type="component" value="Chromosome"/>
</dbReference>
<name>A0A0U3NXD9_9MICC</name>
<sequence length="74" mass="8391">MFHVKPFGERLGAGRVCSAIPAILTKLDDLLLLEWFCPALAADEAPRMLQTEFTSPQPQPQIRWRAGDITRREL</sequence>
<protein>
    <submittedName>
        <fullName evidence="2">Uncharacterized protein</fullName>
    </submittedName>
</protein>
<evidence type="ECO:0000313" key="3">
    <source>
        <dbReference type="Proteomes" id="UP000065151"/>
    </source>
</evidence>
<evidence type="ECO:0000256" key="1">
    <source>
        <dbReference type="SAM" id="MobiDB-lite"/>
    </source>
</evidence>